<organism evidence="2 3">
    <name type="scientific">Pocillopora damicornis</name>
    <name type="common">Cauliflower coral</name>
    <name type="synonym">Millepora damicornis</name>
    <dbReference type="NCBI Taxonomy" id="46731"/>
    <lineage>
        <taxon>Eukaryota</taxon>
        <taxon>Metazoa</taxon>
        <taxon>Cnidaria</taxon>
        <taxon>Anthozoa</taxon>
        <taxon>Hexacorallia</taxon>
        <taxon>Scleractinia</taxon>
        <taxon>Astrocoeniina</taxon>
        <taxon>Pocilloporidae</taxon>
        <taxon>Pocillopora</taxon>
    </lineage>
</organism>
<feature type="region of interest" description="Disordered" evidence="1">
    <location>
        <begin position="1"/>
        <end position="35"/>
    </location>
</feature>
<dbReference type="AlphaFoldDB" id="A0A3M6UTZ9"/>
<evidence type="ECO:0000313" key="3">
    <source>
        <dbReference type="Proteomes" id="UP000275408"/>
    </source>
</evidence>
<evidence type="ECO:0000256" key="1">
    <source>
        <dbReference type="SAM" id="MobiDB-lite"/>
    </source>
</evidence>
<reference evidence="2 3" key="1">
    <citation type="journal article" date="2018" name="Sci. Rep.">
        <title>Comparative analysis of the Pocillopora damicornis genome highlights role of immune system in coral evolution.</title>
        <authorList>
            <person name="Cunning R."/>
            <person name="Bay R.A."/>
            <person name="Gillette P."/>
            <person name="Baker A.C."/>
            <person name="Traylor-Knowles N."/>
        </authorList>
    </citation>
    <scope>NUCLEOTIDE SEQUENCE [LARGE SCALE GENOMIC DNA]</scope>
    <source>
        <strain evidence="2">RSMAS</strain>
        <tissue evidence="2">Whole animal</tissue>
    </source>
</reference>
<gene>
    <name evidence="2" type="ORF">pdam_00025622</name>
</gene>
<evidence type="ECO:0000313" key="2">
    <source>
        <dbReference type="EMBL" id="RMX57151.1"/>
    </source>
</evidence>
<name>A0A3M6UTZ9_POCDA</name>
<accession>A0A3M6UTZ9</accession>
<keyword evidence="3" id="KW-1185">Reference proteome</keyword>
<dbReference type="Proteomes" id="UP000275408">
    <property type="component" value="Unassembled WGS sequence"/>
</dbReference>
<dbReference type="EMBL" id="RCHS01000728">
    <property type="protein sequence ID" value="RMX57151.1"/>
    <property type="molecule type" value="Genomic_DNA"/>
</dbReference>
<protein>
    <submittedName>
        <fullName evidence="2">Uncharacterized protein</fullName>
    </submittedName>
</protein>
<sequence length="63" mass="7097">MDASDEPAPRNSCTEELKQVVTEESIKDGRTEPSNCPEAVRKILIVDDEEPEKKKESRIPLNT</sequence>
<proteinExistence type="predicted"/>
<comment type="caution">
    <text evidence="2">The sequence shown here is derived from an EMBL/GenBank/DDBJ whole genome shotgun (WGS) entry which is preliminary data.</text>
</comment>